<dbReference type="GO" id="GO:0000815">
    <property type="term" value="C:ESCRT III complex"/>
    <property type="evidence" value="ECO:0007669"/>
    <property type="project" value="TreeGrafter"/>
</dbReference>
<dbReference type="Proteomes" id="UP000316759">
    <property type="component" value="Unassembled WGS sequence"/>
</dbReference>
<dbReference type="GO" id="GO:0006900">
    <property type="term" value="P:vesicle budding from membrane"/>
    <property type="evidence" value="ECO:0007669"/>
    <property type="project" value="TreeGrafter"/>
</dbReference>
<evidence type="ECO:0000256" key="3">
    <source>
        <dbReference type="SAM" id="MobiDB-lite"/>
    </source>
</evidence>
<gene>
    <name evidence="4" type="ORF">FGIG_01956</name>
</gene>
<feature type="coiled-coil region" evidence="2">
    <location>
        <begin position="272"/>
        <end position="299"/>
    </location>
</feature>
<evidence type="ECO:0000256" key="2">
    <source>
        <dbReference type="SAM" id="Coils"/>
    </source>
</evidence>
<dbReference type="InterPro" id="IPR005024">
    <property type="entry name" value="Snf7_fam"/>
</dbReference>
<dbReference type="Gene3D" id="6.10.140.1230">
    <property type="match status" value="1"/>
</dbReference>
<evidence type="ECO:0000256" key="1">
    <source>
        <dbReference type="ARBA" id="ARBA00006190"/>
    </source>
</evidence>
<name>A0A504YGS0_FASGI</name>
<comment type="caution">
    <text evidence="4">The sequence shown here is derived from an EMBL/GenBank/DDBJ whole genome shotgun (WGS) entry which is preliminary data.</text>
</comment>
<feature type="region of interest" description="Disordered" evidence="3">
    <location>
        <begin position="455"/>
        <end position="478"/>
    </location>
</feature>
<dbReference type="GO" id="GO:0032511">
    <property type="term" value="P:late endosome to vacuole transport via multivesicular body sorting pathway"/>
    <property type="evidence" value="ECO:0007669"/>
    <property type="project" value="TreeGrafter"/>
</dbReference>
<keyword evidence="5" id="KW-1185">Reference proteome</keyword>
<dbReference type="GO" id="GO:0009898">
    <property type="term" value="C:cytoplasmic side of plasma membrane"/>
    <property type="evidence" value="ECO:0007669"/>
    <property type="project" value="TreeGrafter"/>
</dbReference>
<reference evidence="4 5" key="1">
    <citation type="submission" date="2019-04" db="EMBL/GenBank/DDBJ databases">
        <title>Annotation for the trematode Fasciola gigantica.</title>
        <authorList>
            <person name="Choi Y.-J."/>
        </authorList>
    </citation>
    <scope>NUCLEOTIDE SEQUENCE [LARGE SCALE GENOMIC DNA]</scope>
    <source>
        <strain evidence="4">Uganda_cow_1</strain>
    </source>
</reference>
<dbReference type="OrthoDB" id="10250120at2759"/>
<sequence>MADKVCSSPRNFVLPPIWDDDDAMFSLMQPIRRPKHVDPEAYIKKVKFWEDLLLSYAKHQRVAVVSVQSLKTVFSRYFIEEGIQMVPQCLPEVFVSLLESGKLEPIEVHSGLLHTVLKTGFNYLIKAPLEWTSRLVFGDANTSDNSVGATMTKLDPEQQFAFTDLSEQLASQFINLFTTNYKSRRLTLRLPVYELDDFDTALAEFLPHDATRWHVKRLCTELFHCLRFETVSDPEGTWSTQVVRVSDGLENPLPLSSKKSDSQTEMSILGGLAHTRAVVRQLEAEEQKLATEIEERRSRIKVLMKQNRVREAKSLLQRTKILEKSLATRQTHLHHLEAMQLQIDSASDNHTVLCALADSGRALQQITGGTEGLTKIEDTMYDIADSVQDSNEFSDLFSSLGRTSAYTDEDELERELRSLLIPEREVTKPQPASKNPDLLSDTQLEAELAALSLDQLRFPEVPGTPITPPEKTKSPLPT</sequence>
<keyword evidence="2" id="KW-0175">Coiled coil</keyword>
<evidence type="ECO:0000313" key="4">
    <source>
        <dbReference type="EMBL" id="TPP57057.1"/>
    </source>
</evidence>
<dbReference type="PANTHER" id="PTHR22761:SF96">
    <property type="entry name" value="BCDNA.GH08385"/>
    <property type="match status" value="1"/>
</dbReference>
<dbReference type="PANTHER" id="PTHR22761">
    <property type="entry name" value="CHARGED MULTIVESICULAR BODY PROTEIN"/>
    <property type="match status" value="1"/>
</dbReference>
<evidence type="ECO:0000313" key="5">
    <source>
        <dbReference type="Proteomes" id="UP000316759"/>
    </source>
</evidence>
<proteinExistence type="inferred from homology"/>
<dbReference type="Pfam" id="PF03357">
    <property type="entry name" value="Snf7"/>
    <property type="match status" value="1"/>
</dbReference>
<accession>A0A504YGS0</accession>
<dbReference type="EMBL" id="SUNJ01013726">
    <property type="protein sequence ID" value="TPP57057.1"/>
    <property type="molecule type" value="Genomic_DNA"/>
</dbReference>
<dbReference type="AlphaFoldDB" id="A0A504YGS0"/>
<organism evidence="4 5">
    <name type="scientific">Fasciola gigantica</name>
    <name type="common">Giant liver fluke</name>
    <dbReference type="NCBI Taxonomy" id="46835"/>
    <lineage>
        <taxon>Eukaryota</taxon>
        <taxon>Metazoa</taxon>
        <taxon>Spiralia</taxon>
        <taxon>Lophotrochozoa</taxon>
        <taxon>Platyhelminthes</taxon>
        <taxon>Trematoda</taxon>
        <taxon>Digenea</taxon>
        <taxon>Plagiorchiida</taxon>
        <taxon>Echinostomata</taxon>
        <taxon>Echinostomatoidea</taxon>
        <taxon>Fasciolidae</taxon>
        <taxon>Fasciola</taxon>
    </lineage>
</organism>
<comment type="similarity">
    <text evidence="1">Belongs to the SNF7 family.</text>
</comment>
<dbReference type="Pfam" id="PF25880">
    <property type="entry name" value="WHD_CHMP7_1st"/>
    <property type="match status" value="1"/>
</dbReference>
<dbReference type="GO" id="GO:0005771">
    <property type="term" value="C:multivesicular body"/>
    <property type="evidence" value="ECO:0007669"/>
    <property type="project" value="TreeGrafter"/>
</dbReference>
<dbReference type="STRING" id="46835.A0A504YGS0"/>
<protein>
    <submittedName>
        <fullName evidence="4">Charged multivesicular body protein 7</fullName>
    </submittedName>
</protein>